<organism evidence="2">
    <name type="scientific">Murine herpesvirus</name>
    <dbReference type="NCBI Taxonomy" id="1431748"/>
    <lineage>
        <taxon>Viruses</taxon>
        <taxon>Duplodnaviria</taxon>
        <taxon>Heunggongvirae</taxon>
        <taxon>Peploviricota</taxon>
        <taxon>Herviviricetes</taxon>
        <taxon>Herpesvirales</taxon>
        <taxon>Orthoherpesviridae</taxon>
        <taxon>Betaherpesvirinae</taxon>
        <taxon>Muromegalovirus</taxon>
    </lineage>
</organism>
<dbReference type="InterPro" id="IPR006772">
    <property type="entry name" value="Herpes_BTRF1"/>
</dbReference>
<proteinExistence type="predicted"/>
<evidence type="ECO:0000313" key="1">
    <source>
        <dbReference type="EMBL" id="QJQ80213.2"/>
    </source>
</evidence>
<name>A0A6M4EG58_9BETA</name>
<gene>
    <name evidence="2" type="primary">GAMMAHV.ORF23</name>
    <name evidence="2" type="ORF">MuHV4gp21</name>
</gene>
<dbReference type="Pfam" id="PF04682">
    <property type="entry name" value="Herpes_BTRF1"/>
    <property type="match status" value="1"/>
</dbReference>
<dbReference type="EMBL" id="MN913974">
    <property type="protein sequence ID" value="QJQ80285.2"/>
    <property type="molecule type" value="Genomic_DNA"/>
</dbReference>
<dbReference type="EMBL" id="MN913973">
    <property type="protein sequence ID" value="QJQ80213.2"/>
    <property type="molecule type" value="Genomic_DNA"/>
</dbReference>
<evidence type="ECO:0000313" key="2">
    <source>
        <dbReference type="EMBL" id="QJQ80285.2"/>
    </source>
</evidence>
<protein>
    <submittedName>
        <fullName evidence="2">Uncharacterized protein</fullName>
    </submittedName>
</protein>
<sequence length="381" mass="42541">MLRILKKDCALTGGEVTLANQTKIFYVIKAPSLCSLVGSPSSDSVTSQELFKTFPCETPLSMPLVSTSNPLLSIVRLMVSPKPYDLTGVLCFGEDHETHYILRRVAKILTMTQEELDTICDIELHFSSNETLSSNRVPSRLTESIFPGLVPTVHFPQNMILSRGFFTGGNGPIIKHVAQTHHLTSDFVARVFYALKTPQAHAPGAAQLYRGLQIMNHAHNGLDFFPSDSDINDMQQMFLKHVLLSRKGTDSCAQMFFQAYLPVAPEVLGPEVIERVELALAKIELFANNTVFCMSTISTIVRPRIQVTTSANIKYIRMANKYFTMFPPINKDTAVIFGAAVLDQICKETPIREIVLVLRKYAHVVRRPHTPTIKLYTVLTL</sequence>
<accession>A0A6M4EG58</accession>
<reference evidence="2" key="1">
    <citation type="submission" date="2020-01" db="EMBL/GenBank/DDBJ databases">
        <authorList>
            <person name="Rezuchova I."/>
            <person name="Hyblova M."/>
            <person name="Kudelova M."/>
            <person name="Bohmer M."/>
            <person name="Budis J."/>
            <person name="Szemes T."/>
        </authorList>
    </citation>
    <scope>NUCLEOTIDE SEQUENCE</scope>
    <source>
        <strain evidence="2">4556</strain>
        <strain evidence="1">72</strain>
    </source>
</reference>